<dbReference type="Pfam" id="PF07244">
    <property type="entry name" value="POTRA"/>
    <property type="match status" value="1"/>
</dbReference>
<evidence type="ECO:0000259" key="15">
    <source>
        <dbReference type="Pfam" id="PF17243"/>
    </source>
</evidence>
<dbReference type="RefSeq" id="WP_131907466.1">
    <property type="nucleotide sequence ID" value="NZ_BAAAFU010000007.1"/>
</dbReference>
<keyword evidence="8" id="KW-0998">Cell outer membrane</keyword>
<feature type="compositionally biased region" description="Basic and acidic residues" evidence="11">
    <location>
        <begin position="38"/>
        <end position="55"/>
    </location>
</feature>
<evidence type="ECO:0000256" key="1">
    <source>
        <dbReference type="ARBA" id="ARBA00004442"/>
    </source>
</evidence>
<dbReference type="Gene3D" id="3.10.20.310">
    <property type="entry name" value="membrane protein fhac"/>
    <property type="match status" value="3"/>
</dbReference>
<evidence type="ECO:0000256" key="3">
    <source>
        <dbReference type="ARBA" id="ARBA00015419"/>
    </source>
</evidence>
<evidence type="ECO:0000256" key="10">
    <source>
        <dbReference type="ARBA" id="ARBA00093548"/>
    </source>
</evidence>
<reference evidence="16 17" key="1">
    <citation type="submission" date="2019-03" db="EMBL/GenBank/DDBJ databases">
        <title>Genomic Encyclopedia of Type Strains, Phase IV (KMG-IV): sequencing the most valuable type-strain genomes for metagenomic binning, comparative biology and taxonomic classification.</title>
        <authorList>
            <person name="Goeker M."/>
        </authorList>
    </citation>
    <scope>NUCLEOTIDE SEQUENCE [LARGE SCALE GENOMIC DNA]</scope>
    <source>
        <strain evidence="16 17">DSM 24830</strain>
    </source>
</reference>
<evidence type="ECO:0000313" key="17">
    <source>
        <dbReference type="Proteomes" id="UP000294887"/>
    </source>
</evidence>
<evidence type="ECO:0000256" key="12">
    <source>
        <dbReference type="SAM" id="SignalP"/>
    </source>
</evidence>
<evidence type="ECO:0000256" key="4">
    <source>
        <dbReference type="ARBA" id="ARBA00022452"/>
    </source>
</evidence>
<organism evidence="16 17">
    <name type="scientific">Cocleimonas flava</name>
    <dbReference type="NCBI Taxonomy" id="634765"/>
    <lineage>
        <taxon>Bacteria</taxon>
        <taxon>Pseudomonadati</taxon>
        <taxon>Pseudomonadota</taxon>
        <taxon>Gammaproteobacteria</taxon>
        <taxon>Thiotrichales</taxon>
        <taxon>Thiotrichaceae</taxon>
        <taxon>Cocleimonas</taxon>
    </lineage>
</organism>
<sequence length="614" mass="67978">MLKSLSFILCGLLLTSSVFAGDANDDADSESVNVAEETETKRAENESDKKSDKDEELSKANLATIDVTGVDDGLKKNIELHMPVTVPECKADRAEVKQFFTTVKKNLRKATRALGYYDAELVSGGSIVDNCWKLRLRITPGEPTKVTSILTQVVGEGKNEKLFTDILKKQPYAKGDVFNHQKYTDFKTQLSEAAQTLGYYDAEFEQHSIKVDPVSYRASVVLILNTGKRYRYGEITVDQNLLSEKAMSKYILLKTGSPFYAEDLINQQQLLQRSGYFNLIKVEVLNEQAKNFRLPVVITLTPKKRNAYKFKVGYGSDTGARVAVEMNRRYLGKSGKQLKVKAQYAEKLPEFSIQLLNPRNNPDDNSLIYSIDLKKDSNDDIESHTLSVGATLVRKFDNGWVRTASIKAIRDKTQVDDEDETDAELLMFGVGLEKVVADSLLNPKDGWRLKLSLDSALEAVLSDQDVTRLKVQAKGIKQVGPGRVLARMNLGSSIVSDFDSLPKSLRFFAGGSNSVRGYTYESLGEENDNGKVIGGKHLLDLSLEYQYPISDSWGAAVFVDAGNAFSDWSDPGLKVGVGFGARWSSPVGPVRIDIGFPKDDFGDPHLHLSVGSDL</sequence>
<dbReference type="PANTHER" id="PTHR12815">
    <property type="entry name" value="SORTING AND ASSEMBLY MACHINERY SAMM50 PROTEIN FAMILY MEMBER"/>
    <property type="match status" value="1"/>
</dbReference>
<dbReference type="GO" id="GO:0097347">
    <property type="term" value="C:TAM protein secretion complex"/>
    <property type="evidence" value="ECO:0007669"/>
    <property type="project" value="TreeGrafter"/>
</dbReference>
<keyword evidence="5" id="KW-0812">Transmembrane</keyword>
<dbReference type="GO" id="GO:0009279">
    <property type="term" value="C:cell outer membrane"/>
    <property type="evidence" value="ECO:0007669"/>
    <property type="project" value="UniProtKB-SubCell"/>
</dbReference>
<dbReference type="GO" id="GO:0009306">
    <property type="term" value="P:protein secretion"/>
    <property type="evidence" value="ECO:0007669"/>
    <property type="project" value="TreeGrafter"/>
</dbReference>
<name>A0A4R1EY78_9GAMM</name>
<evidence type="ECO:0000259" key="14">
    <source>
        <dbReference type="Pfam" id="PF07244"/>
    </source>
</evidence>
<dbReference type="InterPro" id="IPR035243">
    <property type="entry name" value="TamA_POTRA_Dom_1"/>
</dbReference>
<evidence type="ECO:0000256" key="5">
    <source>
        <dbReference type="ARBA" id="ARBA00022692"/>
    </source>
</evidence>
<evidence type="ECO:0000256" key="7">
    <source>
        <dbReference type="ARBA" id="ARBA00023136"/>
    </source>
</evidence>
<dbReference type="InterPro" id="IPR039910">
    <property type="entry name" value="D15-like"/>
</dbReference>
<dbReference type="Gene3D" id="2.40.160.50">
    <property type="entry name" value="membrane protein fhac: a member of the omp85/tpsb transporter family"/>
    <property type="match status" value="1"/>
</dbReference>
<comment type="subunit">
    <text evidence="10">Interacts with TamB to form the translocation and assembly module (TAM).</text>
</comment>
<dbReference type="InterPro" id="IPR000184">
    <property type="entry name" value="Bac_surfAg_D15"/>
</dbReference>
<dbReference type="InterPro" id="IPR010827">
    <property type="entry name" value="BamA/TamA_POTRA"/>
</dbReference>
<accession>A0A4R1EY78</accession>
<keyword evidence="7" id="KW-0472">Membrane</keyword>
<keyword evidence="4" id="KW-1134">Transmembrane beta strand</keyword>
<comment type="subcellular location">
    <subcellularLocation>
        <location evidence="1">Cell outer membrane</location>
    </subcellularLocation>
</comment>
<gene>
    <name evidence="16" type="ORF">EV695_3709</name>
</gene>
<dbReference type="Pfam" id="PF17243">
    <property type="entry name" value="POTRA_TamA_1"/>
    <property type="match status" value="1"/>
</dbReference>
<dbReference type="EMBL" id="SMFQ01000005">
    <property type="protein sequence ID" value="TCJ82971.1"/>
    <property type="molecule type" value="Genomic_DNA"/>
</dbReference>
<evidence type="ECO:0000256" key="2">
    <source>
        <dbReference type="ARBA" id="ARBA00010248"/>
    </source>
</evidence>
<feature type="domain" description="Bacterial surface antigen (D15)" evidence="13">
    <location>
        <begin position="333"/>
        <end position="599"/>
    </location>
</feature>
<feature type="domain" description="POTRA" evidence="14">
    <location>
        <begin position="230"/>
        <end position="296"/>
    </location>
</feature>
<evidence type="ECO:0000313" key="16">
    <source>
        <dbReference type="EMBL" id="TCJ82971.1"/>
    </source>
</evidence>
<keyword evidence="6 12" id="KW-0732">Signal</keyword>
<keyword evidence="17" id="KW-1185">Reference proteome</keyword>
<feature type="chain" id="PRO_5020412798" description="Translocation and assembly module subunit TamA" evidence="12">
    <location>
        <begin position="21"/>
        <end position="614"/>
    </location>
</feature>
<dbReference type="OrthoDB" id="9769707at2"/>
<protein>
    <recommendedName>
        <fullName evidence="3">Translocation and assembly module subunit TamA</fullName>
    </recommendedName>
    <alternativeName>
        <fullName evidence="9">Autotransporter assembly factor TamA</fullName>
    </alternativeName>
</protein>
<proteinExistence type="inferred from homology"/>
<comment type="caution">
    <text evidence="16">The sequence shown here is derived from an EMBL/GenBank/DDBJ whole genome shotgun (WGS) entry which is preliminary data.</text>
</comment>
<evidence type="ECO:0000256" key="6">
    <source>
        <dbReference type="ARBA" id="ARBA00022729"/>
    </source>
</evidence>
<evidence type="ECO:0000256" key="8">
    <source>
        <dbReference type="ARBA" id="ARBA00023237"/>
    </source>
</evidence>
<evidence type="ECO:0000259" key="13">
    <source>
        <dbReference type="Pfam" id="PF01103"/>
    </source>
</evidence>
<evidence type="ECO:0000256" key="9">
    <source>
        <dbReference type="ARBA" id="ARBA00033063"/>
    </source>
</evidence>
<dbReference type="Proteomes" id="UP000294887">
    <property type="component" value="Unassembled WGS sequence"/>
</dbReference>
<dbReference type="Pfam" id="PF01103">
    <property type="entry name" value="Omp85"/>
    <property type="match status" value="1"/>
</dbReference>
<dbReference type="AlphaFoldDB" id="A0A4R1EY78"/>
<feature type="domain" description="TamA POTRA" evidence="15">
    <location>
        <begin position="65"/>
        <end position="140"/>
    </location>
</feature>
<comment type="similarity">
    <text evidence="2">Belongs to the TamA family.</text>
</comment>
<feature type="signal peptide" evidence="12">
    <location>
        <begin position="1"/>
        <end position="20"/>
    </location>
</feature>
<dbReference type="PANTHER" id="PTHR12815:SF47">
    <property type="entry name" value="TRANSLOCATION AND ASSEMBLY MODULE SUBUNIT TAMA"/>
    <property type="match status" value="1"/>
</dbReference>
<feature type="region of interest" description="Disordered" evidence="11">
    <location>
        <begin position="26"/>
        <end position="55"/>
    </location>
</feature>
<evidence type="ECO:0000256" key="11">
    <source>
        <dbReference type="SAM" id="MobiDB-lite"/>
    </source>
</evidence>